<gene>
    <name evidence="3" type="ORF">PCL_10690</name>
    <name evidence="2" type="ORF">Purlil1_1384</name>
</gene>
<dbReference type="Proteomes" id="UP000245956">
    <property type="component" value="Unassembled WGS sequence"/>
</dbReference>
<proteinExistence type="predicted"/>
<reference evidence="3" key="1">
    <citation type="submission" date="2015-05" db="EMBL/GenBank/DDBJ databases">
        <authorList>
            <person name="Wang D.B."/>
            <person name="Wang M."/>
        </authorList>
    </citation>
    <scope>NUCLEOTIDE SEQUENCE</scope>
    <source>
        <strain evidence="3">36-1</strain>
    </source>
</reference>
<evidence type="ECO:0000313" key="2">
    <source>
        <dbReference type="EMBL" id="KAK4093893.1"/>
    </source>
</evidence>
<reference evidence="2 5" key="4">
    <citation type="journal article" date="2024" name="Microbiol. Resour. Announc.">
        <title>Genome annotations for the ascomycete fungi Trichoderma harzianum, Trichoderma aggressivum, and Purpureocillium lilacinum.</title>
        <authorList>
            <person name="Beijen E.P.W."/>
            <person name="Ohm R.A."/>
        </authorList>
    </citation>
    <scope>NUCLEOTIDE SEQUENCE [LARGE SCALE GENOMIC DNA]</scope>
    <source>
        <strain evidence="2 5">CBS 150709</strain>
    </source>
</reference>
<comment type="caution">
    <text evidence="3">The sequence shown here is derived from an EMBL/GenBank/DDBJ whole genome shotgun (WGS) entry which is preliminary data.</text>
</comment>
<protein>
    <submittedName>
        <fullName evidence="3">Uncharacterized protein</fullName>
    </submittedName>
</protein>
<name>A0A2U3EC36_PURLI</name>
<accession>A0A2U3EC36</accession>
<sequence length="483" mass="51712">MPASQPPPVLVSEKAGAERGSAGVDADSYALWCGCLQAHFPYQSRTRCELPATKLGRTLPGQAAETTRPRGGGRERLTRLACGHVAPSAPAWSCLPTVLRRSKSRVVPHGRHGDSPQGDAGRLSGPPRGHVDIWPPAFCIGTHKADGVSCQPDINSHRKGPGRHAAVSNPARERRGDLWYRHEADATHLVPDGAMGALLNSIRCQGETARIVLQAQSGAPWDSVPPAVPQCHAQSSWECGSPPKQGWVCAAPFFLARSLSPSAPSRDSGWPASVDDGLTGRDWSAAPPPWRKGLRRPIDRAAVASNAGSLFPRLLGRGSQLALPGVQVSTAVLGSGAGAGTGPVFPAGPLALASSSLLGEREKDCRHFHVASPWRVSVRRGRTGRNITCTTAGHADRRGESWAGVLFYFAARHAATPPTCQVSGPPCWLESWTVGFVRRRGRRSRRVRSTSTPATARPTLVERFRVFNLVRMRLPASRGCLRY</sequence>
<reference evidence="3 4" key="2">
    <citation type="journal article" date="2016" name="Front. Microbiol.">
        <title>Genome and transcriptome sequences reveal the specific parasitism of the nematophagous Purpureocillium lilacinum 36-1.</title>
        <authorList>
            <person name="Xie J."/>
            <person name="Li S."/>
            <person name="Mo C."/>
            <person name="Xiao X."/>
            <person name="Peng D."/>
            <person name="Wang G."/>
            <person name="Xiao Y."/>
        </authorList>
    </citation>
    <scope>NUCLEOTIDE SEQUENCE [LARGE SCALE GENOMIC DNA]</scope>
    <source>
        <strain evidence="3 4">36-1</strain>
    </source>
</reference>
<evidence type="ECO:0000313" key="5">
    <source>
        <dbReference type="Proteomes" id="UP001287286"/>
    </source>
</evidence>
<dbReference type="AlphaFoldDB" id="A0A2U3EC36"/>
<evidence type="ECO:0000313" key="4">
    <source>
        <dbReference type="Proteomes" id="UP000245956"/>
    </source>
</evidence>
<dbReference type="EMBL" id="JAWRVI010000004">
    <property type="protein sequence ID" value="KAK4093893.1"/>
    <property type="molecule type" value="Genomic_DNA"/>
</dbReference>
<reference evidence="2" key="3">
    <citation type="submission" date="2023-11" db="EMBL/GenBank/DDBJ databases">
        <authorList>
            <person name="Beijen E."/>
            <person name="Ohm R.A."/>
        </authorList>
    </citation>
    <scope>NUCLEOTIDE SEQUENCE</scope>
    <source>
        <strain evidence="2">CBS 150709</strain>
    </source>
</reference>
<evidence type="ECO:0000256" key="1">
    <source>
        <dbReference type="SAM" id="MobiDB-lite"/>
    </source>
</evidence>
<dbReference type="Proteomes" id="UP001287286">
    <property type="component" value="Unassembled WGS sequence"/>
</dbReference>
<feature type="region of interest" description="Disordered" evidence="1">
    <location>
        <begin position="105"/>
        <end position="126"/>
    </location>
</feature>
<keyword evidence="5" id="KW-1185">Reference proteome</keyword>
<feature type="region of interest" description="Disordered" evidence="1">
    <location>
        <begin position="261"/>
        <end position="291"/>
    </location>
</feature>
<organism evidence="3 4">
    <name type="scientific">Purpureocillium lilacinum</name>
    <name type="common">Paecilomyces lilacinus</name>
    <dbReference type="NCBI Taxonomy" id="33203"/>
    <lineage>
        <taxon>Eukaryota</taxon>
        <taxon>Fungi</taxon>
        <taxon>Dikarya</taxon>
        <taxon>Ascomycota</taxon>
        <taxon>Pezizomycotina</taxon>
        <taxon>Sordariomycetes</taxon>
        <taxon>Hypocreomycetidae</taxon>
        <taxon>Hypocreales</taxon>
        <taxon>Ophiocordycipitaceae</taxon>
        <taxon>Purpureocillium</taxon>
    </lineage>
</organism>
<evidence type="ECO:0000313" key="3">
    <source>
        <dbReference type="EMBL" id="PWI72067.1"/>
    </source>
</evidence>
<dbReference type="EMBL" id="LCWV01000006">
    <property type="protein sequence ID" value="PWI72067.1"/>
    <property type="molecule type" value="Genomic_DNA"/>
</dbReference>